<keyword evidence="2" id="KW-1185">Reference proteome</keyword>
<evidence type="ECO:0000313" key="1">
    <source>
        <dbReference type="EMBL" id="KAI8538941.1"/>
    </source>
</evidence>
<comment type="caution">
    <text evidence="1">The sequence shown here is derived from an EMBL/GenBank/DDBJ whole genome shotgun (WGS) entry which is preliminary data.</text>
</comment>
<organism evidence="1 2">
    <name type="scientific">Rhododendron molle</name>
    <name type="common">Chinese azalea</name>
    <name type="synonym">Azalea mollis</name>
    <dbReference type="NCBI Taxonomy" id="49168"/>
    <lineage>
        <taxon>Eukaryota</taxon>
        <taxon>Viridiplantae</taxon>
        <taxon>Streptophyta</taxon>
        <taxon>Embryophyta</taxon>
        <taxon>Tracheophyta</taxon>
        <taxon>Spermatophyta</taxon>
        <taxon>Magnoliopsida</taxon>
        <taxon>eudicotyledons</taxon>
        <taxon>Gunneridae</taxon>
        <taxon>Pentapetalae</taxon>
        <taxon>asterids</taxon>
        <taxon>Ericales</taxon>
        <taxon>Ericaceae</taxon>
        <taxon>Ericoideae</taxon>
        <taxon>Rhodoreae</taxon>
        <taxon>Rhododendron</taxon>
    </lineage>
</organism>
<dbReference type="EMBL" id="CM046396">
    <property type="protein sequence ID" value="KAI8538941.1"/>
    <property type="molecule type" value="Genomic_DNA"/>
</dbReference>
<sequence>MPRGVSGHVSSRVPAVSPCRDTPVRGPGEVSVLHSRPAYTNGRHSLSAAAIEECMSIQYYGRCVGCAQKLLITCLDAIEQPMSGSSLSPFWYKQIRC</sequence>
<name>A0ACC0MEF1_RHOML</name>
<proteinExistence type="predicted"/>
<reference evidence="1" key="1">
    <citation type="submission" date="2022-02" db="EMBL/GenBank/DDBJ databases">
        <title>Plant Genome Project.</title>
        <authorList>
            <person name="Zhang R.-G."/>
        </authorList>
    </citation>
    <scope>NUCLEOTIDE SEQUENCE</scope>
    <source>
        <strain evidence="1">AT1</strain>
    </source>
</reference>
<gene>
    <name evidence="1" type="ORF">RHMOL_Rhmol09G0142600</name>
</gene>
<dbReference type="Proteomes" id="UP001062846">
    <property type="component" value="Chromosome 9"/>
</dbReference>
<accession>A0ACC0MEF1</accession>
<evidence type="ECO:0000313" key="2">
    <source>
        <dbReference type="Proteomes" id="UP001062846"/>
    </source>
</evidence>
<protein>
    <submittedName>
        <fullName evidence="1">Uncharacterized protein</fullName>
    </submittedName>
</protein>